<evidence type="ECO:0000256" key="9">
    <source>
        <dbReference type="ARBA" id="ARBA00022741"/>
    </source>
</evidence>
<comment type="catalytic activity">
    <reaction evidence="1 16">
        <text>(R)-pantothenate + ATP = (R)-4'-phosphopantothenate + ADP + H(+)</text>
        <dbReference type="Rhea" id="RHEA:16373"/>
        <dbReference type="ChEBI" id="CHEBI:10986"/>
        <dbReference type="ChEBI" id="CHEBI:15378"/>
        <dbReference type="ChEBI" id="CHEBI:29032"/>
        <dbReference type="ChEBI" id="CHEBI:30616"/>
        <dbReference type="ChEBI" id="CHEBI:456216"/>
        <dbReference type="EC" id="2.7.1.33"/>
    </reaction>
</comment>
<evidence type="ECO:0000313" key="18">
    <source>
        <dbReference type="Proteomes" id="UP000192917"/>
    </source>
</evidence>
<dbReference type="NCBIfam" id="NF009844">
    <property type="entry name" value="PRK13318.1-2"/>
    <property type="match status" value="1"/>
</dbReference>
<dbReference type="UniPathway" id="UPA00241">
    <property type="reaction ID" value="UER00352"/>
</dbReference>
<evidence type="ECO:0000256" key="16">
    <source>
        <dbReference type="HAMAP-Rule" id="MF_01274"/>
    </source>
</evidence>
<keyword evidence="13 16" id="KW-0173">Coenzyme A biosynthesis</keyword>
<evidence type="ECO:0000256" key="12">
    <source>
        <dbReference type="ARBA" id="ARBA00022958"/>
    </source>
</evidence>
<dbReference type="HAMAP" id="MF_01274">
    <property type="entry name" value="Pantothen_kinase_3"/>
    <property type="match status" value="1"/>
</dbReference>
<comment type="subunit">
    <text evidence="5 16">Homodimer.</text>
</comment>
<keyword evidence="9 16" id="KW-0547">Nucleotide-binding</keyword>
<comment type="cofactor">
    <cofactor evidence="16">
        <name>NH4(+)</name>
        <dbReference type="ChEBI" id="CHEBI:28938"/>
    </cofactor>
    <cofactor evidence="16">
        <name>K(+)</name>
        <dbReference type="ChEBI" id="CHEBI:29103"/>
    </cofactor>
    <text evidence="16">A monovalent cation. Ammonium or potassium.</text>
</comment>
<dbReference type="STRING" id="560819.SAMN05428998_108134"/>
<keyword evidence="11 16" id="KW-0067">ATP-binding</keyword>
<comment type="function">
    <text evidence="16">Catalyzes the phosphorylation of pantothenate (Pan), the first step in CoA biosynthesis.</text>
</comment>
<keyword evidence="18" id="KW-1185">Reference proteome</keyword>
<dbReference type="CDD" id="cd24015">
    <property type="entry name" value="ASKHA_NBD_PanK-III"/>
    <property type="match status" value="1"/>
</dbReference>
<dbReference type="EC" id="2.7.1.33" evidence="6 16"/>
<dbReference type="SUPFAM" id="SSF53067">
    <property type="entry name" value="Actin-like ATPase domain"/>
    <property type="match status" value="2"/>
</dbReference>
<evidence type="ECO:0000313" key="17">
    <source>
        <dbReference type="EMBL" id="SMF25178.1"/>
    </source>
</evidence>
<feature type="binding site" evidence="16">
    <location>
        <position position="130"/>
    </location>
    <ligand>
        <name>K(+)</name>
        <dbReference type="ChEBI" id="CHEBI:29103"/>
    </ligand>
</feature>
<evidence type="ECO:0000256" key="4">
    <source>
        <dbReference type="ARBA" id="ARBA00005225"/>
    </source>
</evidence>
<evidence type="ECO:0000256" key="15">
    <source>
        <dbReference type="ARBA" id="ARBA00040883"/>
    </source>
</evidence>
<dbReference type="NCBIfam" id="TIGR00671">
    <property type="entry name" value="baf"/>
    <property type="match status" value="1"/>
</dbReference>
<reference evidence="17 18" key="1">
    <citation type="submission" date="2017-04" db="EMBL/GenBank/DDBJ databases">
        <authorList>
            <person name="Afonso C.L."/>
            <person name="Miller P.J."/>
            <person name="Scott M.A."/>
            <person name="Spackman E."/>
            <person name="Goraichik I."/>
            <person name="Dimitrov K.M."/>
            <person name="Suarez D.L."/>
            <person name="Swayne D.E."/>
        </authorList>
    </citation>
    <scope>NUCLEOTIDE SEQUENCE [LARGE SCALE GENOMIC DNA]</scope>
    <source>
        <strain evidence="17 18">USBA 355</strain>
    </source>
</reference>
<keyword evidence="12 16" id="KW-0630">Potassium</keyword>
<comment type="similarity">
    <text evidence="14 16">Belongs to the type III pantothenate kinase family.</text>
</comment>
<accession>A0A1Y6BRH1</accession>
<dbReference type="InterPro" id="IPR043129">
    <property type="entry name" value="ATPase_NBD"/>
</dbReference>
<name>A0A1Y6BRH1_9PROT</name>
<evidence type="ECO:0000256" key="11">
    <source>
        <dbReference type="ARBA" id="ARBA00022840"/>
    </source>
</evidence>
<keyword evidence="7 16" id="KW-0963">Cytoplasm</keyword>
<feature type="active site" description="Proton acceptor" evidence="16">
    <location>
        <position position="110"/>
    </location>
</feature>
<evidence type="ECO:0000256" key="10">
    <source>
        <dbReference type="ARBA" id="ARBA00022777"/>
    </source>
</evidence>
<evidence type="ECO:0000256" key="6">
    <source>
        <dbReference type="ARBA" id="ARBA00012102"/>
    </source>
</evidence>
<dbReference type="Gene3D" id="3.30.420.40">
    <property type="match status" value="2"/>
</dbReference>
<keyword evidence="16" id="KW-0479">Metal-binding</keyword>
<evidence type="ECO:0000256" key="14">
    <source>
        <dbReference type="ARBA" id="ARBA00038036"/>
    </source>
</evidence>
<keyword evidence="10 16" id="KW-0418">Kinase</keyword>
<comment type="caution">
    <text evidence="16">Lacks conserved residue(s) required for the propagation of feature annotation.</text>
</comment>
<feature type="binding site" evidence="16">
    <location>
        <begin position="108"/>
        <end position="111"/>
    </location>
    <ligand>
        <name>substrate</name>
    </ligand>
</feature>
<feature type="binding site" evidence="16">
    <location>
        <begin position="6"/>
        <end position="13"/>
    </location>
    <ligand>
        <name>ATP</name>
        <dbReference type="ChEBI" id="CHEBI:30616"/>
    </ligand>
</feature>
<dbReference type="GO" id="GO:0005524">
    <property type="term" value="F:ATP binding"/>
    <property type="evidence" value="ECO:0007669"/>
    <property type="project" value="UniProtKB-UniRule"/>
</dbReference>
<keyword evidence="8 16" id="KW-0808">Transferase</keyword>
<dbReference type="RefSeq" id="WP_085123020.1">
    <property type="nucleotide sequence ID" value="NZ_FWZX01000008.1"/>
</dbReference>
<evidence type="ECO:0000256" key="3">
    <source>
        <dbReference type="ARBA" id="ARBA00004496"/>
    </source>
</evidence>
<gene>
    <name evidence="16" type="primary">coaX</name>
    <name evidence="17" type="ORF">SAMN05428998_108134</name>
</gene>
<evidence type="ECO:0000256" key="1">
    <source>
        <dbReference type="ARBA" id="ARBA00001206"/>
    </source>
</evidence>
<dbReference type="NCBIfam" id="NF009855">
    <property type="entry name" value="PRK13321.1"/>
    <property type="match status" value="1"/>
</dbReference>
<dbReference type="Pfam" id="PF03309">
    <property type="entry name" value="Pan_kinase"/>
    <property type="match status" value="1"/>
</dbReference>
<sequence>MLLVVDIGNTNVVFAVYEGEHKRGRWRVATDARRTADEYAVLLSQFLALGGLVPQQIEAAMISNVVPAVQRPMEQLCRQYLGCEPVSVEAAIAAYDFAIRIARPEQVGADRIANAVAAHRSYGGALIVVDFGTATTFDLVDPDGAYSGGIIAPGINLSIDALYSAAARLPRIALERPREVVGHDTVSAMQSGVFWGYVGLVEGLIARIKAERGEHHRVIATGGLAPLFNDTTTAIDLVDDDLTLRGLVLMHQALSARDGGVAV</sequence>
<dbReference type="GO" id="GO:0046872">
    <property type="term" value="F:metal ion binding"/>
    <property type="evidence" value="ECO:0007669"/>
    <property type="project" value="UniProtKB-KW"/>
</dbReference>
<dbReference type="Proteomes" id="UP000192917">
    <property type="component" value="Unassembled WGS sequence"/>
</dbReference>
<comment type="cofactor">
    <cofactor evidence="2">
        <name>K(+)</name>
        <dbReference type="ChEBI" id="CHEBI:29103"/>
    </cofactor>
</comment>
<dbReference type="GO" id="GO:0005737">
    <property type="term" value="C:cytoplasm"/>
    <property type="evidence" value="ECO:0007669"/>
    <property type="project" value="UniProtKB-SubCell"/>
</dbReference>
<dbReference type="GO" id="GO:0015937">
    <property type="term" value="P:coenzyme A biosynthetic process"/>
    <property type="evidence" value="ECO:0007669"/>
    <property type="project" value="UniProtKB-UniRule"/>
</dbReference>
<protein>
    <recommendedName>
        <fullName evidence="15 16">Type III pantothenate kinase</fullName>
        <ecNumber evidence="6 16">2.7.1.33</ecNumber>
    </recommendedName>
    <alternativeName>
        <fullName evidence="16">PanK-III</fullName>
    </alternativeName>
    <alternativeName>
        <fullName evidence="16">Pantothenic acid kinase</fullName>
    </alternativeName>
</protein>
<proteinExistence type="inferred from homology"/>
<evidence type="ECO:0000256" key="2">
    <source>
        <dbReference type="ARBA" id="ARBA00001958"/>
    </source>
</evidence>
<evidence type="ECO:0000256" key="13">
    <source>
        <dbReference type="ARBA" id="ARBA00022993"/>
    </source>
</evidence>
<dbReference type="GO" id="GO:0004594">
    <property type="term" value="F:pantothenate kinase activity"/>
    <property type="evidence" value="ECO:0007669"/>
    <property type="project" value="UniProtKB-UniRule"/>
</dbReference>
<feature type="binding site" evidence="16">
    <location>
        <position position="185"/>
    </location>
    <ligand>
        <name>substrate</name>
    </ligand>
</feature>
<feature type="binding site" evidence="16">
    <location>
        <position position="133"/>
    </location>
    <ligand>
        <name>ATP</name>
        <dbReference type="ChEBI" id="CHEBI:30616"/>
    </ligand>
</feature>
<dbReference type="NCBIfam" id="NF009848">
    <property type="entry name" value="PRK13318.1-6"/>
    <property type="match status" value="1"/>
</dbReference>
<dbReference type="PANTHER" id="PTHR34265:SF1">
    <property type="entry name" value="TYPE III PANTOTHENATE KINASE"/>
    <property type="match status" value="1"/>
</dbReference>
<organism evidence="17 18">
    <name type="scientific">Tistlia consotensis USBA 355</name>
    <dbReference type="NCBI Taxonomy" id="560819"/>
    <lineage>
        <taxon>Bacteria</taxon>
        <taxon>Pseudomonadati</taxon>
        <taxon>Pseudomonadota</taxon>
        <taxon>Alphaproteobacteria</taxon>
        <taxon>Rhodospirillales</taxon>
        <taxon>Rhodovibrionaceae</taxon>
        <taxon>Tistlia</taxon>
    </lineage>
</organism>
<dbReference type="EMBL" id="FWZX01000008">
    <property type="protein sequence ID" value="SMF25178.1"/>
    <property type="molecule type" value="Genomic_DNA"/>
</dbReference>
<evidence type="ECO:0000256" key="5">
    <source>
        <dbReference type="ARBA" id="ARBA00011738"/>
    </source>
</evidence>
<comment type="pathway">
    <text evidence="4 16">Cofactor biosynthesis; coenzyme A biosynthesis; CoA from (R)-pantothenate: step 1/5.</text>
</comment>
<evidence type="ECO:0000256" key="7">
    <source>
        <dbReference type="ARBA" id="ARBA00022490"/>
    </source>
</evidence>
<dbReference type="PANTHER" id="PTHR34265">
    <property type="entry name" value="TYPE III PANTOTHENATE KINASE"/>
    <property type="match status" value="1"/>
</dbReference>
<evidence type="ECO:0000256" key="8">
    <source>
        <dbReference type="ARBA" id="ARBA00022679"/>
    </source>
</evidence>
<dbReference type="InterPro" id="IPR004619">
    <property type="entry name" value="Type_III_PanK"/>
</dbReference>
<comment type="subcellular location">
    <subcellularLocation>
        <location evidence="3 16">Cytoplasm</location>
    </subcellularLocation>
</comment>
<dbReference type="AlphaFoldDB" id="A0A1Y6BRH1"/>